<name>A0A5K1ISJ8_9ACTN</name>
<evidence type="ECO:0000313" key="2">
    <source>
        <dbReference type="Proteomes" id="UP000405524"/>
    </source>
</evidence>
<dbReference type="AlphaFoldDB" id="A0A5K1ISJ8"/>
<dbReference type="EMBL" id="CABWIC010000007">
    <property type="protein sequence ID" value="VWL91534.1"/>
    <property type="molecule type" value="Genomic_DNA"/>
</dbReference>
<dbReference type="Proteomes" id="UP000405524">
    <property type="component" value="Unassembled WGS sequence"/>
</dbReference>
<reference evidence="1 2" key="1">
    <citation type="submission" date="2019-10" db="EMBL/GenBank/DDBJ databases">
        <authorList>
            <person name="Wolf R A."/>
        </authorList>
    </citation>
    <scope>NUCLEOTIDE SEQUENCE [LARGE SCALE GENOMIC DNA]</scope>
    <source>
        <strain evidence="1">Collinsella_intestinalis_DSM_13632</strain>
    </source>
</reference>
<organism evidence="1 2">
    <name type="scientific">Collinsella intestinalis</name>
    <dbReference type="NCBI Taxonomy" id="147207"/>
    <lineage>
        <taxon>Bacteria</taxon>
        <taxon>Bacillati</taxon>
        <taxon>Actinomycetota</taxon>
        <taxon>Coriobacteriia</taxon>
        <taxon>Coriobacteriales</taxon>
        <taxon>Coriobacteriaceae</taxon>
        <taxon>Collinsella</taxon>
    </lineage>
</organism>
<proteinExistence type="predicted"/>
<evidence type="ECO:0000313" key="1">
    <source>
        <dbReference type="EMBL" id="VWL91534.1"/>
    </source>
</evidence>
<sequence length="244" mass="27003">MSAIDGLAKVGEVKTAKQARILIDEAKRVEQLLRAVDDLHDNLVKLIDHEISVYTAIRDSGLAHKVTGISARYACEQFCNLDEHGIGVLREQCICEGITVRGNFERDRIAEREKDKLKAVVVQADESVEAFRRNGIVNISGVSSTSRDSDVAFLIDAAKDRLKDRLLGAGAVGIGDGVYVDPIKYRKDAWQALIKRLQSIGNDINAACRLYSLLVDRPDEEQMTYLDSICFKGFCARAEAMCGR</sequence>
<accession>A0A5K1ISJ8</accession>
<gene>
    <name evidence="1" type="ORF">JKKLCJKK_00348</name>
</gene>
<dbReference type="GeneID" id="77465339"/>
<dbReference type="RefSeq" id="WP_152063085.1">
    <property type="nucleotide sequence ID" value="NZ_CABWIC010000007.1"/>
</dbReference>
<protein>
    <submittedName>
        <fullName evidence="1">Uncharacterized protein</fullName>
    </submittedName>
</protein>